<dbReference type="Gene3D" id="2.60.40.1180">
    <property type="entry name" value="Golgi alpha-mannosidase II"/>
    <property type="match status" value="1"/>
</dbReference>
<dbReference type="PANTHER" id="PTHR35803">
    <property type="entry name" value="GLUCAN 1,4-ALPHA-GLUCOSIDASE SUSB-RELATED"/>
    <property type="match status" value="1"/>
</dbReference>
<dbReference type="InterPro" id="IPR019563">
    <property type="entry name" value="GH97_catalytic"/>
</dbReference>
<dbReference type="Gene3D" id="3.20.20.70">
    <property type="entry name" value="Aldolase class I"/>
    <property type="match status" value="1"/>
</dbReference>
<comment type="subunit">
    <text evidence="2">Monomer.</text>
</comment>
<dbReference type="OrthoDB" id="1109141at2"/>
<evidence type="ECO:0000259" key="7">
    <source>
        <dbReference type="Pfam" id="PF14508"/>
    </source>
</evidence>
<sequence>MKKILIGVIGVLIQLAVSGAVYGKVLNVYSPDGTVKVSIELKDKIYYSVFTGDDILLDRCTMGMTLSDGTLGVKPVLRKVRKGTVDESRKREIPLKNETVRNHYNYLRMNMAGDYTVEFRVFDDGVAYRFITDRKSPIEVVGEDFNINFPTDYRACLGEAHAFSTSYESVYTCMQTESYRKDDIMAYLPALLETPGGCKILISEADLTDYPCMFLKSTGNNGMYALFPKCPVRFEDDNDYKFKILEEASYIARTSGKRSFPWRFFVIAKNEKVLVENEMVYKLSAPCELADYSWVKPGKSSWEWWNPRIYDVDFRVGANTQTYKYYIDFAAELGLEYTLMDGAWMAAASDPWTPHPEIDLPEVIRYAKEHNVKILLWLSWLTVEKHFDQLFAKYAEWGVAGLKIDFMERSDQWMVNFYERVAKEAAKHKLVIDFHGSFKPAGLECRYPNVLSYEGVVGMEMGKRCDPANSIWLPFIRNTVGPMDFTPGAMNNVHPEENHFDIWTHGNPAASGTRAYQMALYVVFESGLQMLADSPTLYYRERPCTDFIASVPVVWDETRVLDAKLGEYIVIARRSGDKWFVGAITNGEPRTVTVNLDFLSPNRDFHLTGFADGMNADRSAMDYIRRESEIRSTSTLTLKMVRNGGYVGVIE</sequence>
<dbReference type="PANTHER" id="PTHR35803:SF2">
    <property type="entry name" value="RETAINING ALPHA-GALACTOSIDASE"/>
    <property type="match status" value="1"/>
</dbReference>
<dbReference type="InterPro" id="IPR052720">
    <property type="entry name" value="Glycosyl_hydrolase_97"/>
</dbReference>
<organism evidence="9 10">
    <name type="scientific">Bacteroides caecimuris</name>
    <dbReference type="NCBI Taxonomy" id="1796613"/>
    <lineage>
        <taxon>Bacteria</taxon>
        <taxon>Pseudomonadati</taxon>
        <taxon>Bacteroidota</taxon>
        <taxon>Bacteroidia</taxon>
        <taxon>Bacteroidales</taxon>
        <taxon>Bacteroidaceae</taxon>
        <taxon>Bacteroides</taxon>
    </lineage>
</organism>
<reference evidence="10" key="1">
    <citation type="submission" date="2016-04" db="EMBL/GenBank/DDBJ databases">
        <title>Complete Genome Sequences of Twelve Strains of a Stable Defined Moderately Diverse Mouse Microbiota 2 (sDMDMm2).</title>
        <authorList>
            <person name="Uchimura Y."/>
            <person name="Wyss M."/>
            <person name="Brugiroux S."/>
            <person name="Limenitakis J.P."/>
            <person name="Stecher B."/>
            <person name="McCoy K.D."/>
            <person name="Macpherson A.J."/>
        </authorList>
    </citation>
    <scope>NUCLEOTIDE SEQUENCE [LARGE SCALE GENOMIC DNA]</scope>
    <source>
        <strain evidence="10">I48</strain>
    </source>
</reference>
<dbReference type="Pfam" id="PF14508">
    <property type="entry name" value="GH97_N"/>
    <property type="match status" value="1"/>
</dbReference>
<name>A0A1C7H7W4_9BACE</name>
<dbReference type="KEGG" id="bcae:A4V03_14920"/>
<dbReference type="InterPro" id="IPR029486">
    <property type="entry name" value="GH97_N"/>
</dbReference>
<gene>
    <name evidence="9" type="ORF">A4V03_14920</name>
</gene>
<dbReference type="InterPro" id="IPR029483">
    <property type="entry name" value="GH97_C"/>
</dbReference>
<dbReference type="InterPro" id="IPR014718">
    <property type="entry name" value="GH-type_carb-bd"/>
</dbReference>
<dbReference type="AlphaFoldDB" id="A0A1C7H7W4"/>
<dbReference type="Proteomes" id="UP000092631">
    <property type="component" value="Chromosome"/>
</dbReference>
<evidence type="ECO:0000259" key="6">
    <source>
        <dbReference type="Pfam" id="PF10566"/>
    </source>
</evidence>
<dbReference type="RefSeq" id="WP_008026447.1">
    <property type="nucleotide sequence ID" value="NZ_CAPDLJ010000021.1"/>
</dbReference>
<accession>A0A1C7H7W4</accession>
<dbReference type="InterPro" id="IPR013780">
    <property type="entry name" value="Glyco_hydro_b"/>
</dbReference>
<keyword evidence="3" id="KW-0378">Hydrolase</keyword>
<protein>
    <submittedName>
        <fullName evidence="9">Alpha-glucosidase</fullName>
    </submittedName>
</protein>
<evidence type="ECO:0000313" key="9">
    <source>
        <dbReference type="EMBL" id="ANU59870.1"/>
    </source>
</evidence>
<keyword evidence="4" id="KW-0106">Calcium</keyword>
<evidence type="ECO:0000259" key="8">
    <source>
        <dbReference type="Pfam" id="PF14509"/>
    </source>
</evidence>
<keyword evidence="10" id="KW-1185">Reference proteome</keyword>
<dbReference type="SUPFAM" id="SSF51445">
    <property type="entry name" value="(Trans)glycosidases"/>
    <property type="match status" value="1"/>
</dbReference>
<dbReference type="GO" id="GO:0030246">
    <property type="term" value="F:carbohydrate binding"/>
    <property type="evidence" value="ECO:0007669"/>
    <property type="project" value="InterPro"/>
</dbReference>
<evidence type="ECO:0000256" key="1">
    <source>
        <dbReference type="ARBA" id="ARBA00001913"/>
    </source>
</evidence>
<dbReference type="GeneID" id="82188432"/>
<dbReference type="InterPro" id="IPR013785">
    <property type="entry name" value="Aldolase_TIM"/>
</dbReference>
<dbReference type="GO" id="GO:0016798">
    <property type="term" value="F:hydrolase activity, acting on glycosyl bonds"/>
    <property type="evidence" value="ECO:0007669"/>
    <property type="project" value="UniProtKB-KW"/>
</dbReference>
<evidence type="ECO:0000313" key="10">
    <source>
        <dbReference type="Proteomes" id="UP000092631"/>
    </source>
</evidence>
<keyword evidence="5" id="KW-0326">Glycosidase</keyword>
<comment type="cofactor">
    <cofactor evidence="1">
        <name>Ca(2+)</name>
        <dbReference type="ChEBI" id="CHEBI:29108"/>
    </cofactor>
</comment>
<evidence type="ECO:0000256" key="4">
    <source>
        <dbReference type="ARBA" id="ARBA00022837"/>
    </source>
</evidence>
<dbReference type="InterPro" id="IPR017853">
    <property type="entry name" value="GH"/>
</dbReference>
<dbReference type="EMBL" id="CP015401">
    <property type="protein sequence ID" value="ANU59870.1"/>
    <property type="molecule type" value="Genomic_DNA"/>
</dbReference>
<feature type="domain" description="Glycosyl-hydrolase 97 catalytic" evidence="6">
    <location>
        <begin position="304"/>
        <end position="456"/>
    </location>
</feature>
<dbReference type="Pfam" id="PF10566">
    <property type="entry name" value="Glyco_hydro_97"/>
    <property type="match status" value="1"/>
</dbReference>
<dbReference type="Pfam" id="PF14509">
    <property type="entry name" value="GH97_C"/>
    <property type="match status" value="1"/>
</dbReference>
<feature type="domain" description="Glycosyl-hydrolase 97 N-terminal" evidence="7">
    <location>
        <begin position="28"/>
        <end position="286"/>
    </location>
</feature>
<evidence type="ECO:0000256" key="5">
    <source>
        <dbReference type="ARBA" id="ARBA00023295"/>
    </source>
</evidence>
<dbReference type="Gene3D" id="2.70.98.10">
    <property type="match status" value="1"/>
</dbReference>
<feature type="domain" description="Glycosyl-hydrolase 97 C-terminal oligomerisation" evidence="8">
    <location>
        <begin position="554"/>
        <end position="650"/>
    </location>
</feature>
<proteinExistence type="predicted"/>
<evidence type="ECO:0000256" key="2">
    <source>
        <dbReference type="ARBA" id="ARBA00011245"/>
    </source>
</evidence>
<evidence type="ECO:0000256" key="3">
    <source>
        <dbReference type="ARBA" id="ARBA00022801"/>
    </source>
</evidence>